<comment type="caution">
    <text evidence="8">The sequence shown here is derived from an EMBL/GenBank/DDBJ whole genome shotgun (WGS) entry which is preliminary data.</text>
</comment>
<dbReference type="InterPro" id="IPR047218">
    <property type="entry name" value="YocR/YhdH-like"/>
</dbReference>
<dbReference type="CDD" id="cd10336">
    <property type="entry name" value="SLC6sbd_Tyt1-Like"/>
    <property type="match status" value="1"/>
</dbReference>
<feature type="transmembrane region" description="Helical" evidence="7">
    <location>
        <begin position="431"/>
        <end position="451"/>
    </location>
</feature>
<name>A0A2W6MUF7_9HELI</name>
<gene>
    <name evidence="8" type="ORF">B6S12_05440</name>
</gene>
<feature type="transmembrane region" description="Helical" evidence="7">
    <location>
        <begin position="40"/>
        <end position="60"/>
    </location>
</feature>
<keyword evidence="4 7" id="KW-1133">Transmembrane helix</keyword>
<evidence type="ECO:0000256" key="3">
    <source>
        <dbReference type="ARBA" id="ARBA00022692"/>
    </source>
</evidence>
<dbReference type="SUPFAM" id="SSF161070">
    <property type="entry name" value="SNF-like"/>
    <property type="match status" value="1"/>
</dbReference>
<sequence length="457" mass="50902">MSKRHEWSSTLTYLLTTAGATIGFGATWRFPYLVGENGGGAYVLIFILAMLLIGIPMILVENVIGRRAHKNSLDAFSPHYQKKSFSKAWKIVGIMGLIGCFGIIAYYMVLGGWVLTYISSIIQGVLPLNHTLSAQETRDFYMQNIEYNPLMVSIYTLVFVLLNYIVLRKGVSDGIEKAMKFLMPLLILCLIAIVIRNLTLPGAKEGVLFYLTPNFSKINSKLFIDVLGQVFFALSLGFGVMITLSSYLSKSENLIKTAVGTGILNTIIALLAGFMIFPSLFSFGLEPDSGPKLIFEVLPIVFSSMKFGSILAVSFFTLLIIAAFTTSITLYEVLISVLSEKLRLKREWAVFWVLTFTFIAGNIPSILAYGPWREVLIFGKNIFDAFDIISGNIFFVLTALGASIFVGWILDKDAKEELLNGTQSKLLVEIWFYYVKYIIPIIVAIVFINGFKSSFLD</sequence>
<feature type="transmembrane region" description="Helical" evidence="7">
    <location>
        <begin position="88"/>
        <end position="109"/>
    </location>
</feature>
<evidence type="ECO:0000313" key="8">
    <source>
        <dbReference type="EMBL" id="PZT48165.1"/>
    </source>
</evidence>
<dbReference type="Proteomes" id="UP000249746">
    <property type="component" value="Unassembled WGS sequence"/>
</dbReference>
<dbReference type="InterPro" id="IPR000175">
    <property type="entry name" value="Na/ntran_symport"/>
</dbReference>
<evidence type="ECO:0000256" key="7">
    <source>
        <dbReference type="SAM" id="Phobius"/>
    </source>
</evidence>
<proteinExistence type="inferred from homology"/>
<dbReference type="InterPro" id="IPR037272">
    <property type="entry name" value="SNS_sf"/>
</dbReference>
<evidence type="ECO:0000313" key="9">
    <source>
        <dbReference type="Proteomes" id="UP000249746"/>
    </source>
</evidence>
<dbReference type="Pfam" id="PF00209">
    <property type="entry name" value="SNF"/>
    <property type="match status" value="2"/>
</dbReference>
<dbReference type="EMBL" id="NBIU01000012">
    <property type="protein sequence ID" value="PZT48165.1"/>
    <property type="molecule type" value="Genomic_DNA"/>
</dbReference>
<evidence type="ECO:0000256" key="1">
    <source>
        <dbReference type="ARBA" id="ARBA00004141"/>
    </source>
</evidence>
<evidence type="ECO:0000256" key="2">
    <source>
        <dbReference type="ARBA" id="ARBA00022448"/>
    </source>
</evidence>
<reference evidence="8 9" key="1">
    <citation type="submission" date="2017-03" db="EMBL/GenBank/DDBJ databases">
        <title>Genomic and clinical evidence uncovers the enterohepatic species Helicobacter valdiviensis as a potential human intestinal pathogen.</title>
        <authorList>
            <person name="Fresia P."/>
            <person name="Jara R."/>
            <person name="Sierra R."/>
            <person name="Ferres I."/>
            <person name="Greif G."/>
            <person name="Iraola G."/>
            <person name="Collado L."/>
        </authorList>
    </citation>
    <scope>NUCLEOTIDE SEQUENCE [LARGE SCALE GENOMIC DNA]</scope>
    <source>
        <strain evidence="8 9">WBE14</strain>
    </source>
</reference>
<feature type="transmembrane region" description="Helical" evidence="7">
    <location>
        <begin position="305"/>
        <end position="338"/>
    </location>
</feature>
<feature type="transmembrane region" description="Helical" evidence="7">
    <location>
        <begin position="218"/>
        <end position="242"/>
    </location>
</feature>
<evidence type="ECO:0000256" key="4">
    <source>
        <dbReference type="ARBA" id="ARBA00022989"/>
    </source>
</evidence>
<dbReference type="NCBIfam" id="NF037979">
    <property type="entry name" value="Na_transp"/>
    <property type="match status" value="1"/>
</dbReference>
<comment type="similarity">
    <text evidence="6">Belongs to the sodium:neurotransmitter symporter (SNF) (TC 2.A.22) family.</text>
</comment>
<keyword evidence="5 7" id="KW-0472">Membrane</keyword>
<accession>A0A2W6MUF7</accession>
<organism evidence="8 9">
    <name type="scientific">Helicobacter valdiviensis</name>
    <dbReference type="NCBI Taxonomy" id="1458358"/>
    <lineage>
        <taxon>Bacteria</taxon>
        <taxon>Pseudomonadati</taxon>
        <taxon>Campylobacterota</taxon>
        <taxon>Epsilonproteobacteria</taxon>
        <taxon>Campylobacterales</taxon>
        <taxon>Helicobacteraceae</taxon>
        <taxon>Helicobacter</taxon>
    </lineage>
</organism>
<keyword evidence="9" id="KW-1185">Reference proteome</keyword>
<dbReference type="PRINTS" id="PR00176">
    <property type="entry name" value="NANEUSMPORT"/>
</dbReference>
<keyword evidence="6" id="KW-0769">Symport</keyword>
<feature type="transmembrane region" description="Helical" evidence="7">
    <location>
        <begin position="350"/>
        <end position="369"/>
    </location>
</feature>
<keyword evidence="2 6" id="KW-0813">Transport</keyword>
<dbReference type="RefSeq" id="WP_111229798.1">
    <property type="nucleotide sequence ID" value="NZ_NBIU01000012.1"/>
</dbReference>
<keyword evidence="3 6" id="KW-0812">Transmembrane</keyword>
<dbReference type="GO" id="GO:0016020">
    <property type="term" value="C:membrane"/>
    <property type="evidence" value="ECO:0007669"/>
    <property type="project" value="UniProtKB-SubCell"/>
</dbReference>
<feature type="transmembrane region" description="Helical" evidence="7">
    <location>
        <begin position="179"/>
        <end position="198"/>
    </location>
</feature>
<dbReference type="PROSITE" id="PS50267">
    <property type="entry name" value="NA_NEUROTRAN_SYMP_3"/>
    <property type="match status" value="1"/>
</dbReference>
<feature type="transmembrane region" description="Helical" evidence="7">
    <location>
        <begin position="263"/>
        <end position="285"/>
    </location>
</feature>
<protein>
    <recommendedName>
        <fullName evidence="6">Transporter</fullName>
    </recommendedName>
</protein>
<feature type="transmembrane region" description="Helical" evidence="7">
    <location>
        <begin position="389"/>
        <end position="410"/>
    </location>
</feature>
<dbReference type="PANTHER" id="PTHR42948:SF1">
    <property type="entry name" value="TRANSPORTER"/>
    <property type="match status" value="1"/>
</dbReference>
<dbReference type="PANTHER" id="PTHR42948">
    <property type="entry name" value="TRANSPORTER"/>
    <property type="match status" value="1"/>
</dbReference>
<feature type="transmembrane region" description="Helical" evidence="7">
    <location>
        <begin position="12"/>
        <end position="34"/>
    </location>
</feature>
<comment type="subcellular location">
    <subcellularLocation>
        <location evidence="1">Membrane</location>
        <topology evidence="1">Multi-pass membrane protein</topology>
    </subcellularLocation>
</comment>
<evidence type="ECO:0000256" key="6">
    <source>
        <dbReference type="RuleBase" id="RU003732"/>
    </source>
</evidence>
<evidence type="ECO:0000256" key="5">
    <source>
        <dbReference type="ARBA" id="ARBA00023136"/>
    </source>
</evidence>
<dbReference type="AlphaFoldDB" id="A0A2W6MUF7"/>
<feature type="transmembrane region" description="Helical" evidence="7">
    <location>
        <begin position="147"/>
        <end position="167"/>
    </location>
</feature>
<dbReference type="PROSITE" id="PS00610">
    <property type="entry name" value="NA_NEUROTRAN_SYMP_1"/>
    <property type="match status" value="1"/>
</dbReference>
<dbReference type="OrthoDB" id="9762833at2"/>
<dbReference type="GO" id="GO:0015293">
    <property type="term" value="F:symporter activity"/>
    <property type="evidence" value="ECO:0007669"/>
    <property type="project" value="UniProtKB-KW"/>
</dbReference>